<dbReference type="Proteomes" id="UP001205919">
    <property type="component" value="Unassembled WGS sequence"/>
</dbReference>
<accession>A0AAW5K7K3</accession>
<reference evidence="1 2" key="1">
    <citation type="submission" date="2022-06" db="EMBL/GenBank/DDBJ databases">
        <title>Isolation of gut microbiota from human fecal samples.</title>
        <authorList>
            <person name="Pamer E.G."/>
            <person name="Barat B."/>
            <person name="Waligurski E."/>
            <person name="Medina S."/>
            <person name="Paddock L."/>
            <person name="Mostad J."/>
        </authorList>
    </citation>
    <scope>NUCLEOTIDE SEQUENCE [LARGE SCALE GENOMIC DNA]</scope>
    <source>
        <strain evidence="1 2">DFI.9.90</strain>
    </source>
</reference>
<organism evidence="1 2">
    <name type="scientific">Cloacibacillus evryensis</name>
    <dbReference type="NCBI Taxonomy" id="508460"/>
    <lineage>
        <taxon>Bacteria</taxon>
        <taxon>Thermotogati</taxon>
        <taxon>Synergistota</taxon>
        <taxon>Synergistia</taxon>
        <taxon>Synergistales</taxon>
        <taxon>Synergistaceae</taxon>
        <taxon>Cloacibacillus</taxon>
    </lineage>
</organism>
<comment type="caution">
    <text evidence="1">The sequence shown here is derived from an EMBL/GenBank/DDBJ whole genome shotgun (WGS) entry which is preliminary data.</text>
</comment>
<dbReference type="AlphaFoldDB" id="A0AAW5K7K3"/>
<proteinExistence type="predicted"/>
<dbReference type="RefSeq" id="WP_008711382.1">
    <property type="nucleotide sequence ID" value="NZ_JANFYT010000010.1"/>
</dbReference>
<name>A0AAW5K7K3_9BACT</name>
<keyword evidence="2" id="KW-1185">Reference proteome</keyword>
<evidence type="ECO:0000313" key="2">
    <source>
        <dbReference type="Proteomes" id="UP001205919"/>
    </source>
</evidence>
<dbReference type="Gene3D" id="2.160.20.110">
    <property type="match status" value="1"/>
</dbReference>
<gene>
    <name evidence="1" type="ORF">NE630_06040</name>
</gene>
<evidence type="ECO:0000313" key="1">
    <source>
        <dbReference type="EMBL" id="MCQ4813989.1"/>
    </source>
</evidence>
<protein>
    <submittedName>
        <fullName evidence="1">Uncharacterized protein</fullName>
    </submittedName>
</protein>
<dbReference type="EMBL" id="JANFYT010000010">
    <property type="protein sequence ID" value="MCQ4813989.1"/>
    <property type="molecule type" value="Genomic_DNA"/>
</dbReference>
<dbReference type="GeneID" id="95756076"/>
<sequence length="135" mass="14167">MREGPKARVLTEGWRNISIGKGGGAHNSGRASFFEKRNPGDSSKRQQIIRITAPIDLSAHLWEPIGNGIDSSLTFCGIFDGGGFPITGMKVVSSAQYAGFFGVVGASGIGPTLLSINLSGNVSNSNSGDTSRRRL</sequence>